<organism evidence="2 3">
    <name type="scientific">Qipengyuania mesophila</name>
    <dbReference type="NCBI Taxonomy" id="2867246"/>
    <lineage>
        <taxon>Bacteria</taxon>
        <taxon>Pseudomonadati</taxon>
        <taxon>Pseudomonadota</taxon>
        <taxon>Alphaproteobacteria</taxon>
        <taxon>Sphingomonadales</taxon>
        <taxon>Erythrobacteraceae</taxon>
        <taxon>Qipengyuania</taxon>
    </lineage>
</organism>
<proteinExistence type="predicted"/>
<gene>
    <name evidence="2" type="ORF">K3181_02325</name>
</gene>
<accession>A0ABS7JRK8</accession>
<feature type="chain" id="PRO_5045639960" evidence="1">
    <location>
        <begin position="27"/>
        <end position="217"/>
    </location>
</feature>
<dbReference type="Pfam" id="PF10677">
    <property type="entry name" value="DUF2490"/>
    <property type="match status" value="1"/>
</dbReference>
<evidence type="ECO:0000313" key="3">
    <source>
        <dbReference type="Proteomes" id="UP000782554"/>
    </source>
</evidence>
<reference evidence="2 3" key="1">
    <citation type="submission" date="2021-08" db="EMBL/GenBank/DDBJ databases">
        <title>Comparative Genomics Analysis of the Genus Qipengyuania Reveals Extensive Genetic Diversity and Metabolic Versatility, Including the Description of Fifteen Novel Species.</title>
        <authorList>
            <person name="Liu Y."/>
        </authorList>
    </citation>
    <scope>NUCLEOTIDE SEQUENCE [LARGE SCALE GENOMIC DNA]</scope>
    <source>
        <strain evidence="2 3">YG27</strain>
    </source>
</reference>
<dbReference type="RefSeq" id="WP_221600401.1">
    <property type="nucleotide sequence ID" value="NZ_JAIGNU010000001.1"/>
</dbReference>
<dbReference type="EMBL" id="JAIGNU010000001">
    <property type="protein sequence ID" value="MBX7500280.1"/>
    <property type="molecule type" value="Genomic_DNA"/>
</dbReference>
<evidence type="ECO:0000256" key="1">
    <source>
        <dbReference type="SAM" id="SignalP"/>
    </source>
</evidence>
<evidence type="ECO:0000313" key="2">
    <source>
        <dbReference type="EMBL" id="MBX7500280.1"/>
    </source>
</evidence>
<keyword evidence="1" id="KW-0732">Signal</keyword>
<dbReference type="InterPro" id="IPR019619">
    <property type="entry name" value="DUF2490"/>
</dbReference>
<protein>
    <submittedName>
        <fullName evidence="2">DUF2490 domain-containing protein</fullName>
    </submittedName>
</protein>
<name>A0ABS7JRK8_9SPHN</name>
<dbReference type="Proteomes" id="UP000782554">
    <property type="component" value="Unassembled WGS sequence"/>
</dbReference>
<keyword evidence="3" id="KW-1185">Reference proteome</keyword>
<comment type="caution">
    <text evidence="2">The sequence shown here is derived from an EMBL/GenBank/DDBJ whole genome shotgun (WGS) entry which is preliminary data.</text>
</comment>
<feature type="signal peptide" evidence="1">
    <location>
        <begin position="1"/>
        <end position="26"/>
    </location>
</feature>
<sequence length="217" mass="24239">MFRTSRFVATFLAGLAAAWQPAAAHAAEDETQLWLMFDSSMPLDAHTDLSFLVMPRFRDASRGQDQLILRMAVDHELSDAVSLGGGLTYVIGPESFRPYQQVQLSHGDVSLRFRLEEITGGGVDRMGLRERVQLRYRTDLGGDTSLSLSGEWIDAVRSENRDTLPARDQWRTAASLKHDFDQHFHAGFGYTLIIAPAREGLPTRHIHAPLLSAGWSF</sequence>